<sequence length="401" mass="43947">MFSNVPFYRGDPIYSLFEEYEKDPRKNKVSLSIGVYCDEDGKVPYMRAVKAAEDEITLNLGARPYLPMEGMQSFRTAAQRLLFGEAHEAVKSGRIATIQSVGATGAVRVGAEFLRVNLNSNSVWISDFTWETHLDIFQACGYKVSRYPYYDAGTGGVDFGAFHAFLDGLPEGSVVVLHACAHNPTGAELSNDEWTKVAELMVRRRLIAFLDMAYQGFSKSLEDDAFAIRALSDAGASFLVANSFSKNFALYGERVGALSVVCPDATQAENVLGQLKATARRTYSSPPTHGARIIEKVLTTPTLNAAWHAELDAMRARIQAMRHALHDALSSKVGAERVNYLLVQSGMFSFTGLTPAQIDVLREEFGVYLVSTGRICLAGLTTSNVEYVANAMAHAIEHANR</sequence>
<dbReference type="InterPro" id="IPR015421">
    <property type="entry name" value="PyrdxlP-dep_Trfase_major"/>
</dbReference>
<dbReference type="Gene3D" id="3.90.1150.10">
    <property type="entry name" value="Aspartate Aminotransferase, domain 1"/>
    <property type="match status" value="1"/>
</dbReference>
<dbReference type="InterPro" id="IPR004839">
    <property type="entry name" value="Aminotransferase_I/II_large"/>
</dbReference>
<protein>
    <recommendedName>
        <fullName evidence="7">Aminotransferase</fullName>
        <ecNumber evidence="7">2.6.1.-</ecNumber>
    </recommendedName>
</protein>
<dbReference type="NCBIfam" id="NF006719">
    <property type="entry name" value="PRK09257.1"/>
    <property type="match status" value="1"/>
</dbReference>
<dbReference type="FunFam" id="3.40.640.10:FF:000066">
    <property type="entry name" value="Aspartate aminotransferase"/>
    <property type="match status" value="1"/>
</dbReference>
<dbReference type="Pfam" id="PF00155">
    <property type="entry name" value="Aminotran_1_2"/>
    <property type="match status" value="1"/>
</dbReference>
<dbReference type="GO" id="GO:0042802">
    <property type="term" value="F:identical protein binding"/>
    <property type="evidence" value="ECO:0007669"/>
    <property type="project" value="TreeGrafter"/>
</dbReference>
<keyword evidence="10" id="KW-1185">Reference proteome</keyword>
<dbReference type="PANTHER" id="PTHR11879:SF37">
    <property type="entry name" value="AROMATIC-AMINO-ACID AMINOTRANSFERASE"/>
    <property type="match status" value="1"/>
</dbReference>
<dbReference type="EMBL" id="CABPRZ010000034">
    <property type="protein sequence ID" value="VVE57710.1"/>
    <property type="molecule type" value="Genomic_DNA"/>
</dbReference>
<dbReference type="CDD" id="cd00609">
    <property type="entry name" value="AAT_like"/>
    <property type="match status" value="1"/>
</dbReference>
<evidence type="ECO:0000313" key="9">
    <source>
        <dbReference type="EMBL" id="VVE57710.1"/>
    </source>
</evidence>
<dbReference type="FunFam" id="3.90.1150.10:FF:000001">
    <property type="entry name" value="Aspartate aminotransferase"/>
    <property type="match status" value="1"/>
</dbReference>
<dbReference type="GO" id="GO:0005829">
    <property type="term" value="C:cytosol"/>
    <property type="evidence" value="ECO:0007669"/>
    <property type="project" value="TreeGrafter"/>
</dbReference>
<name>A0A5E4ZBP0_9BURK</name>
<comment type="subunit">
    <text evidence="3">Homodimer.</text>
</comment>
<comment type="cofactor">
    <cofactor evidence="1 7">
        <name>pyridoxal 5'-phosphate</name>
        <dbReference type="ChEBI" id="CHEBI:597326"/>
    </cofactor>
</comment>
<dbReference type="InterPro" id="IPR015424">
    <property type="entry name" value="PyrdxlP-dep_Trfase"/>
</dbReference>
<comment type="similarity">
    <text evidence="2 7">Belongs to the class-I pyridoxal-phosphate-dependent aminotransferase family.</text>
</comment>
<gene>
    <name evidence="9" type="ORF">PTE30175_05131</name>
</gene>
<feature type="domain" description="Aminotransferase class I/classII large" evidence="8">
    <location>
        <begin position="27"/>
        <end position="391"/>
    </location>
</feature>
<dbReference type="PRINTS" id="PR00799">
    <property type="entry name" value="TRANSAMINASE"/>
</dbReference>
<evidence type="ECO:0000259" key="8">
    <source>
        <dbReference type="Pfam" id="PF00155"/>
    </source>
</evidence>
<dbReference type="PANTHER" id="PTHR11879">
    <property type="entry name" value="ASPARTATE AMINOTRANSFERASE"/>
    <property type="match status" value="1"/>
</dbReference>
<evidence type="ECO:0000313" key="10">
    <source>
        <dbReference type="Proteomes" id="UP000414233"/>
    </source>
</evidence>
<dbReference type="GO" id="GO:0033585">
    <property type="term" value="P:L-phenylalanine biosynthetic process from chorismate via phenylpyruvate"/>
    <property type="evidence" value="ECO:0007669"/>
    <property type="project" value="TreeGrafter"/>
</dbReference>
<dbReference type="GO" id="GO:0004838">
    <property type="term" value="F:L-tyrosine-2-oxoglutarate transaminase activity"/>
    <property type="evidence" value="ECO:0007669"/>
    <property type="project" value="TreeGrafter"/>
</dbReference>
<dbReference type="Gene3D" id="3.40.640.10">
    <property type="entry name" value="Type I PLP-dependent aspartate aminotransferase-like (Major domain)"/>
    <property type="match status" value="1"/>
</dbReference>
<dbReference type="Proteomes" id="UP000414233">
    <property type="component" value="Unassembled WGS sequence"/>
</dbReference>
<dbReference type="PROSITE" id="PS00105">
    <property type="entry name" value="AA_TRANSFER_CLASS_1"/>
    <property type="match status" value="1"/>
</dbReference>
<dbReference type="InterPro" id="IPR015422">
    <property type="entry name" value="PyrdxlP-dep_Trfase_small"/>
</dbReference>
<evidence type="ECO:0000256" key="5">
    <source>
        <dbReference type="ARBA" id="ARBA00022679"/>
    </source>
</evidence>
<keyword evidence="4 7" id="KW-0032">Aminotransferase</keyword>
<dbReference type="RefSeq" id="WP_150699866.1">
    <property type="nucleotide sequence ID" value="NZ_CABPRZ010000034.1"/>
</dbReference>
<dbReference type="GO" id="GO:0030170">
    <property type="term" value="F:pyridoxal phosphate binding"/>
    <property type="evidence" value="ECO:0007669"/>
    <property type="project" value="InterPro"/>
</dbReference>
<dbReference type="OrthoDB" id="9766445at2"/>
<proteinExistence type="inferred from homology"/>
<organism evidence="9 10">
    <name type="scientific">Pandoraea terrae</name>
    <dbReference type="NCBI Taxonomy" id="1537710"/>
    <lineage>
        <taxon>Bacteria</taxon>
        <taxon>Pseudomonadati</taxon>
        <taxon>Pseudomonadota</taxon>
        <taxon>Betaproteobacteria</taxon>
        <taxon>Burkholderiales</taxon>
        <taxon>Burkholderiaceae</taxon>
        <taxon>Pandoraea</taxon>
    </lineage>
</organism>
<dbReference type="InterPro" id="IPR000796">
    <property type="entry name" value="Asp_trans"/>
</dbReference>
<dbReference type="SUPFAM" id="SSF53383">
    <property type="entry name" value="PLP-dependent transferases"/>
    <property type="match status" value="1"/>
</dbReference>
<evidence type="ECO:0000256" key="6">
    <source>
        <dbReference type="ARBA" id="ARBA00022898"/>
    </source>
</evidence>
<keyword evidence="6" id="KW-0663">Pyridoxal phosphate</keyword>
<dbReference type="AlphaFoldDB" id="A0A5E4ZBP0"/>
<dbReference type="InterPro" id="IPR004838">
    <property type="entry name" value="NHTrfase_class1_PyrdxlP-BS"/>
</dbReference>
<evidence type="ECO:0000256" key="2">
    <source>
        <dbReference type="ARBA" id="ARBA00007441"/>
    </source>
</evidence>
<accession>A0A5E4ZBP0</accession>
<evidence type="ECO:0000256" key="4">
    <source>
        <dbReference type="ARBA" id="ARBA00022576"/>
    </source>
</evidence>
<dbReference type="EC" id="2.6.1.-" evidence="7"/>
<keyword evidence="5 7" id="KW-0808">Transferase</keyword>
<evidence type="ECO:0000256" key="3">
    <source>
        <dbReference type="ARBA" id="ARBA00011738"/>
    </source>
</evidence>
<evidence type="ECO:0000256" key="7">
    <source>
        <dbReference type="RuleBase" id="RU000481"/>
    </source>
</evidence>
<reference evidence="9 10" key="1">
    <citation type="submission" date="2019-08" db="EMBL/GenBank/DDBJ databases">
        <authorList>
            <person name="Peeters C."/>
        </authorList>
    </citation>
    <scope>NUCLEOTIDE SEQUENCE [LARGE SCALE GENOMIC DNA]</scope>
    <source>
        <strain evidence="9 10">LMG 30175</strain>
    </source>
</reference>
<evidence type="ECO:0000256" key="1">
    <source>
        <dbReference type="ARBA" id="ARBA00001933"/>
    </source>
</evidence>